<sequence>MSISNLSETIPSIIERRVIDNADKIALRFIISERESRSLTYSAFYKTVLSYAAYLQREAGLRPEDRVLILYPPGLDYICAFYACLFAGIIAVPAYPPDSKNNDRVIGILKDCRPAAILTGNPQDMKAYFSGRIISFPDLESGTYYQQYTNPGLRGEDIVFLQYTSGSVSIPKGVILTHANLVENCRCIVDAFGMNADSEAVSWLPPYHDMGLIGTLISPLYLGITTTQMSPFYFVKKPLRWLQVITNAAPYEVISPAPNFGYELCTNSISEEMLYGLNLSHWRNALCGAEPIRFSTYEKFSRKFHTVGFRRSSFIPVYGLAEATLLFSGKTTAKEPLVGLFDPEEIKHNRISIVDPGQTPELPYIHCLACGPVVKGHEALIVQPETSEICGAGTIGEIWIRGKSIAKGYWNNTTDNRFHSFTLDGKGPFFRTGDLGFIREGLLYITGRLKDCLIVNGKNYYPQDIEFTVSNTDELLRKDGTAVFTVAASGENDPQEKIVVVQELNRIKRKAPVSRELFSNIRQNVLRVHGIIISEVVLIEASAIPRTSSGKIMRHKVKEMYEDKALKVVDLSGG</sequence>
<comment type="caution">
    <text evidence="7">The sequence shown here is derived from an EMBL/GenBank/DDBJ whole genome shotgun (WGS) entry which is preliminary data.</text>
</comment>
<reference evidence="7" key="1">
    <citation type="submission" date="2020-05" db="EMBL/GenBank/DDBJ databases">
        <title>Chitinophaga laudate sp. nov., isolated from a tropical peat swamp.</title>
        <authorList>
            <person name="Goh C.B.S."/>
            <person name="Lee M.S."/>
            <person name="Parimannan S."/>
            <person name="Pasbakhsh P."/>
            <person name="Yule C.M."/>
            <person name="Rajandas H."/>
            <person name="Loke S."/>
            <person name="Croft L."/>
            <person name="Tan J.B.L."/>
        </authorList>
    </citation>
    <scope>NUCLEOTIDE SEQUENCE</scope>
    <source>
        <strain evidence="7">Mgbs1</strain>
    </source>
</reference>
<dbReference type="InterPro" id="IPR000873">
    <property type="entry name" value="AMP-dep_synth/lig_dom"/>
</dbReference>
<name>A0A433WDT4_9BACT</name>
<dbReference type="GO" id="GO:0016874">
    <property type="term" value="F:ligase activity"/>
    <property type="evidence" value="ECO:0007669"/>
    <property type="project" value="UniProtKB-KW"/>
</dbReference>
<dbReference type="Gene3D" id="3.40.50.12780">
    <property type="entry name" value="N-terminal domain of ligase-like"/>
    <property type="match status" value="1"/>
</dbReference>
<evidence type="ECO:0000256" key="2">
    <source>
        <dbReference type="ARBA" id="ARBA00022598"/>
    </source>
</evidence>
<keyword evidence="2 7" id="KW-0436">Ligase</keyword>
<evidence type="ECO:0000256" key="4">
    <source>
        <dbReference type="ARBA" id="ARBA00023098"/>
    </source>
</evidence>
<feature type="domain" description="AMP-dependent synthetase/ligase" evidence="5">
    <location>
        <begin position="16"/>
        <end position="410"/>
    </location>
</feature>
<dbReference type="Pfam" id="PF00501">
    <property type="entry name" value="AMP-binding"/>
    <property type="match status" value="1"/>
</dbReference>
<evidence type="ECO:0000259" key="6">
    <source>
        <dbReference type="Pfam" id="PF23024"/>
    </source>
</evidence>
<dbReference type="EMBL" id="RIAR02000001">
    <property type="protein sequence ID" value="NSL85202.1"/>
    <property type="molecule type" value="Genomic_DNA"/>
</dbReference>
<dbReference type="FunFam" id="3.40.50.12780:FF:000013">
    <property type="entry name" value="Long-chain-fatty-acid--AMP ligase FadD32"/>
    <property type="match status" value="1"/>
</dbReference>
<dbReference type="GO" id="GO:0070566">
    <property type="term" value="F:adenylyltransferase activity"/>
    <property type="evidence" value="ECO:0007669"/>
    <property type="project" value="TreeGrafter"/>
</dbReference>
<dbReference type="Gene3D" id="3.30.300.30">
    <property type="match status" value="1"/>
</dbReference>
<dbReference type="InterPro" id="IPR040097">
    <property type="entry name" value="FAAL/FAAC"/>
</dbReference>
<dbReference type="Pfam" id="PF23024">
    <property type="entry name" value="AMP-dom_DIP2-like"/>
    <property type="match status" value="1"/>
</dbReference>
<dbReference type="PANTHER" id="PTHR22754:SF32">
    <property type="entry name" value="DISCO-INTERACTING PROTEIN 2"/>
    <property type="match status" value="1"/>
</dbReference>
<evidence type="ECO:0000313" key="8">
    <source>
        <dbReference type="Proteomes" id="UP000281028"/>
    </source>
</evidence>
<dbReference type="PANTHER" id="PTHR22754">
    <property type="entry name" value="DISCO-INTERACTING PROTEIN 2 DIP2 -RELATED"/>
    <property type="match status" value="1"/>
</dbReference>
<keyword evidence="8" id="KW-1185">Reference proteome</keyword>
<organism evidence="7 8">
    <name type="scientific">Chitinophaga solisilvae</name>
    <dbReference type="NCBI Taxonomy" id="1233460"/>
    <lineage>
        <taxon>Bacteria</taxon>
        <taxon>Pseudomonadati</taxon>
        <taxon>Bacteroidota</taxon>
        <taxon>Chitinophagia</taxon>
        <taxon>Chitinophagales</taxon>
        <taxon>Chitinophagaceae</taxon>
        <taxon>Chitinophaga</taxon>
    </lineage>
</organism>
<dbReference type="AlphaFoldDB" id="A0A433WDT4"/>
<keyword evidence="3" id="KW-0276">Fatty acid metabolism</keyword>
<dbReference type="SUPFAM" id="SSF56801">
    <property type="entry name" value="Acetyl-CoA synthetase-like"/>
    <property type="match status" value="1"/>
</dbReference>
<dbReference type="Proteomes" id="UP000281028">
    <property type="component" value="Unassembled WGS sequence"/>
</dbReference>
<feature type="domain" description="AMP-binding enzyme C-terminal" evidence="6">
    <location>
        <begin position="451"/>
        <end position="568"/>
    </location>
</feature>
<proteinExistence type="inferred from homology"/>
<evidence type="ECO:0000256" key="1">
    <source>
        <dbReference type="ARBA" id="ARBA00006432"/>
    </source>
</evidence>
<evidence type="ECO:0000259" key="5">
    <source>
        <dbReference type="Pfam" id="PF00501"/>
    </source>
</evidence>
<dbReference type="InterPro" id="IPR025110">
    <property type="entry name" value="AMP-bd_C"/>
</dbReference>
<dbReference type="GO" id="GO:0071766">
    <property type="term" value="P:Actinobacterium-type cell wall biogenesis"/>
    <property type="evidence" value="ECO:0007669"/>
    <property type="project" value="UniProtKB-ARBA"/>
</dbReference>
<evidence type="ECO:0000313" key="7">
    <source>
        <dbReference type="EMBL" id="NSL85202.1"/>
    </source>
</evidence>
<accession>A0A433WDT4</accession>
<dbReference type="GO" id="GO:0005886">
    <property type="term" value="C:plasma membrane"/>
    <property type="evidence" value="ECO:0007669"/>
    <property type="project" value="TreeGrafter"/>
</dbReference>
<dbReference type="OrthoDB" id="9765680at2"/>
<dbReference type="InterPro" id="IPR045851">
    <property type="entry name" value="AMP-bd_C_sf"/>
</dbReference>
<dbReference type="GO" id="GO:0006633">
    <property type="term" value="P:fatty acid biosynthetic process"/>
    <property type="evidence" value="ECO:0007669"/>
    <property type="project" value="TreeGrafter"/>
</dbReference>
<evidence type="ECO:0000256" key="3">
    <source>
        <dbReference type="ARBA" id="ARBA00022832"/>
    </source>
</evidence>
<dbReference type="InterPro" id="IPR042099">
    <property type="entry name" value="ANL_N_sf"/>
</dbReference>
<keyword evidence="4" id="KW-0443">Lipid metabolism</keyword>
<gene>
    <name evidence="7" type="ORF">ECE50_000040</name>
</gene>
<protein>
    <submittedName>
        <fullName evidence="7">Fatty acyl-AMP ligase</fullName>
    </submittedName>
</protein>
<comment type="similarity">
    <text evidence="1">Belongs to the ATP-dependent AMP-binding enzyme family.</text>
</comment>
<dbReference type="CDD" id="cd05931">
    <property type="entry name" value="FAAL"/>
    <property type="match status" value="1"/>
</dbReference>